<evidence type="ECO:0000313" key="2">
    <source>
        <dbReference type="EMBL" id="PJJ40499.1"/>
    </source>
</evidence>
<feature type="compositionally biased region" description="Basic residues" evidence="1">
    <location>
        <begin position="492"/>
        <end position="514"/>
    </location>
</feature>
<dbReference type="OrthoDB" id="9807945at2"/>
<feature type="region of interest" description="Disordered" evidence="1">
    <location>
        <begin position="473"/>
        <end position="514"/>
    </location>
</feature>
<name>A0A2M9A478_9BACT</name>
<dbReference type="EMBL" id="PGEX01000001">
    <property type="protein sequence ID" value="PJJ40499.1"/>
    <property type="molecule type" value="Genomic_DNA"/>
</dbReference>
<protein>
    <recommendedName>
        <fullName evidence="4">Outer membrane protein beta-barrel domain-containing protein</fullName>
    </recommendedName>
</protein>
<keyword evidence="3" id="KW-1185">Reference proteome</keyword>
<dbReference type="Gene3D" id="1.25.40.10">
    <property type="entry name" value="Tetratricopeptide repeat domain"/>
    <property type="match status" value="1"/>
</dbReference>
<proteinExistence type="predicted"/>
<evidence type="ECO:0008006" key="4">
    <source>
        <dbReference type="Google" id="ProtNLM"/>
    </source>
</evidence>
<accession>A0A2M9A478</accession>
<dbReference type="InterPro" id="IPR011990">
    <property type="entry name" value="TPR-like_helical_dom_sf"/>
</dbReference>
<dbReference type="RefSeq" id="WP_100424572.1">
    <property type="nucleotide sequence ID" value="NZ_PGEX01000001.1"/>
</dbReference>
<reference evidence="2 3" key="1">
    <citation type="submission" date="2017-11" db="EMBL/GenBank/DDBJ databases">
        <title>Animal gut microbial communities from fecal samples from Wisconsin, USA.</title>
        <authorList>
            <person name="Neumann A."/>
        </authorList>
    </citation>
    <scope>NUCLEOTIDE SEQUENCE [LARGE SCALE GENOMIC DNA]</scope>
    <source>
        <strain evidence="2 3">UWS3</strain>
    </source>
</reference>
<dbReference type="AlphaFoldDB" id="A0A2M9A478"/>
<evidence type="ECO:0000313" key="3">
    <source>
        <dbReference type="Proteomes" id="UP000231134"/>
    </source>
</evidence>
<comment type="caution">
    <text evidence="2">The sequence shown here is derived from an EMBL/GenBank/DDBJ whole genome shotgun (WGS) entry which is preliminary data.</text>
</comment>
<gene>
    <name evidence="2" type="ORF">BGX16_0425</name>
</gene>
<sequence length="514" mass="59139">MRKVLFPLFAATLAFGADFERSNWHTQTFFQVEPYTPIHFEGQGQYLTEKIDEEVTTVPMSLGFLFSPLFTPIFKADIPFTFWLGAQFGEFQFGEISSGKDYVYNGEQSGSGNTLSFMSFNPTGLAGFSFNLIGNLDLRVLGGFGLQYYRFEDKQTATTKTHSETAMSYFVEGGLEYRITELFKDGDLKIGLHVKKAFNKLENVRATEEFKPTGEDLSIPGAYAGTKFETIETKLPIRIGLEVSLEFGRESRRDRKVRFALRDRDTQLRNNSEVKDTLSDWDCMAIERDYRFFLEDGELPDMSEKYTKAQFNDVLESYLAFCHPEDLATKEQLYSTLDSNKVQLKEYQVSQEESRYKQVMASNDPEMMEMFLQYYPNSVYKADIEAKLQIVGDYQVFKKAQTANTFKSYLDYLNDFPNGQFRNEAEEGIFRLVQESNRVKDYQIYLKRFPNGLFVSEANHALQEIQRASGIVETPAEAVEQNEQPQEEVKKTSKKKSKKSSSSKKSKKKSSKKK</sequence>
<organism evidence="2 3">
    <name type="scientific">Hallerella succinigenes</name>
    <dbReference type="NCBI Taxonomy" id="1896222"/>
    <lineage>
        <taxon>Bacteria</taxon>
        <taxon>Pseudomonadati</taxon>
        <taxon>Fibrobacterota</taxon>
        <taxon>Fibrobacteria</taxon>
        <taxon>Fibrobacterales</taxon>
        <taxon>Fibrobacteraceae</taxon>
        <taxon>Hallerella</taxon>
    </lineage>
</organism>
<dbReference type="Proteomes" id="UP000231134">
    <property type="component" value="Unassembled WGS sequence"/>
</dbReference>
<evidence type="ECO:0000256" key="1">
    <source>
        <dbReference type="SAM" id="MobiDB-lite"/>
    </source>
</evidence>